<dbReference type="InterPro" id="IPR036097">
    <property type="entry name" value="HisK_dim/P_sf"/>
</dbReference>
<dbReference type="SUPFAM" id="SSF47384">
    <property type="entry name" value="Homodimeric domain of signal transducing histidine kinase"/>
    <property type="match status" value="1"/>
</dbReference>
<dbReference type="SUPFAM" id="SSF52172">
    <property type="entry name" value="CheY-like"/>
    <property type="match status" value="1"/>
</dbReference>
<dbReference type="Gene3D" id="3.30.450.20">
    <property type="entry name" value="PAS domain"/>
    <property type="match status" value="2"/>
</dbReference>
<dbReference type="InterPro" id="IPR013656">
    <property type="entry name" value="PAS_4"/>
</dbReference>
<accession>A0ABU5MWL4</accession>
<dbReference type="PANTHER" id="PTHR45339:SF1">
    <property type="entry name" value="HYBRID SIGNAL TRANSDUCTION HISTIDINE KINASE J"/>
    <property type="match status" value="1"/>
</dbReference>
<dbReference type="CDD" id="cd17546">
    <property type="entry name" value="REC_hyHK_CKI1_RcsC-like"/>
    <property type="match status" value="1"/>
</dbReference>
<evidence type="ECO:0000259" key="9">
    <source>
        <dbReference type="PROSITE" id="PS50112"/>
    </source>
</evidence>
<dbReference type="Gene3D" id="3.30.565.10">
    <property type="entry name" value="Histidine kinase-like ATPase, C-terminal domain"/>
    <property type="match status" value="1"/>
</dbReference>
<evidence type="ECO:0000256" key="3">
    <source>
        <dbReference type="ARBA" id="ARBA00022553"/>
    </source>
</evidence>
<evidence type="ECO:0000313" key="11">
    <source>
        <dbReference type="EMBL" id="MDZ8118528.1"/>
    </source>
</evidence>
<keyword evidence="12" id="KW-1185">Reference proteome</keyword>
<dbReference type="SUPFAM" id="SSF55785">
    <property type="entry name" value="PYP-like sensor domain (PAS domain)"/>
    <property type="match status" value="2"/>
</dbReference>
<dbReference type="PRINTS" id="PR00344">
    <property type="entry name" value="BCTRLSENSOR"/>
</dbReference>
<feature type="region of interest" description="Disordered" evidence="6">
    <location>
        <begin position="1"/>
        <end position="29"/>
    </location>
</feature>
<dbReference type="InterPro" id="IPR004358">
    <property type="entry name" value="Sig_transdc_His_kin-like_C"/>
</dbReference>
<dbReference type="Pfam" id="PF02518">
    <property type="entry name" value="HATPase_c"/>
    <property type="match status" value="1"/>
</dbReference>
<dbReference type="InterPro" id="IPR035965">
    <property type="entry name" value="PAS-like_dom_sf"/>
</dbReference>
<comment type="caution">
    <text evidence="11">The sequence shown here is derived from an EMBL/GenBank/DDBJ whole genome shotgun (WGS) entry which is preliminary data.</text>
</comment>
<evidence type="ECO:0000256" key="6">
    <source>
        <dbReference type="SAM" id="MobiDB-lite"/>
    </source>
</evidence>
<feature type="domain" description="Response regulatory" evidence="8">
    <location>
        <begin position="532"/>
        <end position="650"/>
    </location>
</feature>
<reference evidence="11 12" key="1">
    <citation type="journal article" date="2024" name="Appl. Environ. Microbiol.">
        <title>Pontiella agarivorans sp. nov., a novel marine anaerobic bacterium capable of degrading macroalgal polysaccharides and fixing nitrogen.</title>
        <authorList>
            <person name="Liu N."/>
            <person name="Kivenson V."/>
            <person name="Peng X."/>
            <person name="Cui Z."/>
            <person name="Lankiewicz T.S."/>
            <person name="Gosselin K.M."/>
            <person name="English C.J."/>
            <person name="Blair E.M."/>
            <person name="O'Malley M.A."/>
            <person name="Valentine D.L."/>
        </authorList>
    </citation>
    <scope>NUCLEOTIDE SEQUENCE [LARGE SCALE GENOMIC DNA]</scope>
    <source>
        <strain evidence="11 12">NLcol2</strain>
    </source>
</reference>
<dbReference type="InterPro" id="IPR001789">
    <property type="entry name" value="Sig_transdc_resp-reg_receiver"/>
</dbReference>
<dbReference type="InterPro" id="IPR005467">
    <property type="entry name" value="His_kinase_dom"/>
</dbReference>
<keyword evidence="11" id="KW-0067">ATP-binding</keyword>
<dbReference type="GO" id="GO:0005524">
    <property type="term" value="F:ATP binding"/>
    <property type="evidence" value="ECO:0007669"/>
    <property type="project" value="UniProtKB-KW"/>
</dbReference>
<dbReference type="CDD" id="cd00082">
    <property type="entry name" value="HisKA"/>
    <property type="match status" value="1"/>
</dbReference>
<feature type="domain" description="PAC" evidence="10">
    <location>
        <begin position="219"/>
        <end position="271"/>
    </location>
</feature>
<dbReference type="Proteomes" id="UP001290861">
    <property type="component" value="Unassembled WGS sequence"/>
</dbReference>
<dbReference type="PROSITE" id="PS50112">
    <property type="entry name" value="PAS"/>
    <property type="match status" value="2"/>
</dbReference>
<keyword evidence="4" id="KW-0902">Two-component regulatory system</keyword>
<dbReference type="NCBIfam" id="TIGR00229">
    <property type="entry name" value="sensory_box"/>
    <property type="match status" value="2"/>
</dbReference>
<dbReference type="CDD" id="cd00130">
    <property type="entry name" value="PAS"/>
    <property type="match status" value="1"/>
</dbReference>
<evidence type="ECO:0000259" key="7">
    <source>
        <dbReference type="PROSITE" id="PS50109"/>
    </source>
</evidence>
<proteinExistence type="predicted"/>
<evidence type="ECO:0000256" key="4">
    <source>
        <dbReference type="ARBA" id="ARBA00023012"/>
    </source>
</evidence>
<evidence type="ECO:0000256" key="2">
    <source>
        <dbReference type="ARBA" id="ARBA00012438"/>
    </source>
</evidence>
<keyword evidence="11" id="KW-0547">Nucleotide-binding</keyword>
<dbReference type="InterPro" id="IPR036890">
    <property type="entry name" value="HATPase_C_sf"/>
</dbReference>
<gene>
    <name evidence="11" type="ORF">P9H32_07795</name>
</gene>
<name>A0ABU5MWL4_9BACT</name>
<dbReference type="PANTHER" id="PTHR45339">
    <property type="entry name" value="HYBRID SIGNAL TRANSDUCTION HISTIDINE KINASE J"/>
    <property type="match status" value="1"/>
</dbReference>
<dbReference type="InterPro" id="IPR013767">
    <property type="entry name" value="PAS_fold"/>
</dbReference>
<comment type="catalytic activity">
    <reaction evidence="1">
        <text>ATP + protein L-histidine = ADP + protein N-phospho-L-histidine.</text>
        <dbReference type="EC" id="2.7.13.3"/>
    </reaction>
</comment>
<dbReference type="InterPro" id="IPR011006">
    <property type="entry name" value="CheY-like_superfamily"/>
</dbReference>
<evidence type="ECO:0000259" key="10">
    <source>
        <dbReference type="PROSITE" id="PS50113"/>
    </source>
</evidence>
<feature type="domain" description="Histidine kinase" evidence="7">
    <location>
        <begin position="288"/>
        <end position="509"/>
    </location>
</feature>
<dbReference type="CDD" id="cd16922">
    <property type="entry name" value="HATPase_EvgS-ArcB-TorS-like"/>
    <property type="match status" value="1"/>
</dbReference>
<feature type="domain" description="PAS" evidence="9">
    <location>
        <begin position="145"/>
        <end position="215"/>
    </location>
</feature>
<organism evidence="11 12">
    <name type="scientific">Pontiella agarivorans</name>
    <dbReference type="NCBI Taxonomy" id="3038953"/>
    <lineage>
        <taxon>Bacteria</taxon>
        <taxon>Pseudomonadati</taxon>
        <taxon>Kiritimatiellota</taxon>
        <taxon>Kiritimatiellia</taxon>
        <taxon>Kiritimatiellales</taxon>
        <taxon>Pontiellaceae</taxon>
        <taxon>Pontiella</taxon>
    </lineage>
</organism>
<protein>
    <recommendedName>
        <fullName evidence="2">histidine kinase</fullName>
        <ecNumber evidence="2">2.7.13.3</ecNumber>
    </recommendedName>
</protein>
<dbReference type="SUPFAM" id="SSF55874">
    <property type="entry name" value="ATPase domain of HSP90 chaperone/DNA topoisomerase II/histidine kinase"/>
    <property type="match status" value="1"/>
</dbReference>
<feature type="modified residue" description="4-aspartylphosphate" evidence="5">
    <location>
        <position position="581"/>
    </location>
</feature>
<dbReference type="Gene3D" id="1.10.287.130">
    <property type="match status" value="1"/>
</dbReference>
<dbReference type="Gene3D" id="3.40.50.2300">
    <property type="match status" value="1"/>
</dbReference>
<dbReference type="PROSITE" id="PS50110">
    <property type="entry name" value="RESPONSE_REGULATORY"/>
    <property type="match status" value="1"/>
</dbReference>
<dbReference type="InterPro" id="IPR003661">
    <property type="entry name" value="HisK_dim/P_dom"/>
</dbReference>
<dbReference type="SMART" id="SM00388">
    <property type="entry name" value="HisKA"/>
    <property type="match status" value="1"/>
</dbReference>
<dbReference type="InterPro" id="IPR000700">
    <property type="entry name" value="PAS-assoc_C"/>
</dbReference>
<dbReference type="Pfam" id="PF00989">
    <property type="entry name" value="PAS"/>
    <property type="match status" value="1"/>
</dbReference>
<dbReference type="InterPro" id="IPR003594">
    <property type="entry name" value="HATPase_dom"/>
</dbReference>
<feature type="domain" description="PAS" evidence="9">
    <location>
        <begin position="35"/>
        <end position="76"/>
    </location>
</feature>
<dbReference type="PROSITE" id="PS50109">
    <property type="entry name" value="HIS_KIN"/>
    <property type="match status" value="1"/>
</dbReference>
<dbReference type="RefSeq" id="WP_322608327.1">
    <property type="nucleotide sequence ID" value="NZ_JARVCO010000010.1"/>
</dbReference>
<dbReference type="SMART" id="SM00448">
    <property type="entry name" value="REC"/>
    <property type="match status" value="1"/>
</dbReference>
<evidence type="ECO:0000313" key="12">
    <source>
        <dbReference type="Proteomes" id="UP001290861"/>
    </source>
</evidence>
<dbReference type="Pfam" id="PF00072">
    <property type="entry name" value="Response_reg"/>
    <property type="match status" value="1"/>
</dbReference>
<dbReference type="InterPro" id="IPR000014">
    <property type="entry name" value="PAS"/>
</dbReference>
<keyword evidence="3 5" id="KW-0597">Phosphoprotein</keyword>
<dbReference type="PROSITE" id="PS50113">
    <property type="entry name" value="PAC"/>
    <property type="match status" value="1"/>
</dbReference>
<evidence type="ECO:0000256" key="5">
    <source>
        <dbReference type="PROSITE-ProRule" id="PRU00169"/>
    </source>
</evidence>
<dbReference type="Pfam" id="PF08448">
    <property type="entry name" value="PAS_4"/>
    <property type="match status" value="1"/>
</dbReference>
<dbReference type="SMART" id="SM00387">
    <property type="entry name" value="HATPase_c"/>
    <property type="match status" value="1"/>
</dbReference>
<dbReference type="SMART" id="SM00091">
    <property type="entry name" value="PAS"/>
    <property type="match status" value="2"/>
</dbReference>
<dbReference type="EMBL" id="JARVCO010000010">
    <property type="protein sequence ID" value="MDZ8118528.1"/>
    <property type="molecule type" value="Genomic_DNA"/>
</dbReference>
<dbReference type="Pfam" id="PF00512">
    <property type="entry name" value="HisKA"/>
    <property type="match status" value="1"/>
</dbReference>
<feature type="compositionally biased region" description="Polar residues" evidence="6">
    <location>
        <begin position="7"/>
        <end position="23"/>
    </location>
</feature>
<evidence type="ECO:0000256" key="1">
    <source>
        <dbReference type="ARBA" id="ARBA00000085"/>
    </source>
</evidence>
<evidence type="ECO:0000259" key="8">
    <source>
        <dbReference type="PROSITE" id="PS50110"/>
    </source>
</evidence>
<dbReference type="EC" id="2.7.13.3" evidence="2"/>
<sequence>MRDETTSSETSHPVRPNQVQPVSESPVADLQQEPSAALFDALYRAVQDAVLITGTSGKLVYMNPSAEVLTGYDRKQHSELHFQTLFPERSAAERSQTMLIRCDGHPCPVQLRQSSLNLQAQTLTLFSIRPVTDITETPLHEAHSVQLLLKHLMDHLPDNIYFKDIQSRFIMVNRAFCSHIGIEAAQVVGKTDADLFTKTHADQARNDEEQIISTGLPLVDIEEKETWADGHCTWVSTTKMPLKSPDGTVVGTFGISRDITAKKTMEQERAARKKAEKTTEAKTIFLANMSHEMRTPLSAIVGVGDLLVDTLLDAEQKDYVGTIESSSEALLDIVNSVLDLSKIEAGKLNLEAVPFNVRELIRKTMDVIKQPACSLKNTLYSEINESMPDLVRGDPVRLRQVLLNLLSNANKFTSGGSITLRVSAEQPDLQHVRLFFEVTDTGIGMEPEQIPRLFQPYEQADRSTTRNYGGTGLGLAICNKLVEQMGGQLSITSQKGIGTQIQFAILLECCANDTVIEKNAAEDQNRQHVLSRILLVEDNRVNREVIRRILKKLGYDADLAANGEEAVQAAQNQAYDLILMDVQMPVMDGLEATRIIKREHEKKNSCKPLIVGLSAHALKEHHEQAAEAGMDDYLTKPVRIRDLKQLFSRI</sequence>